<dbReference type="InterPro" id="IPR007325">
    <property type="entry name" value="KFase/CYL"/>
</dbReference>
<dbReference type="EMBL" id="MDZA01000110">
    <property type="protein sequence ID" value="OGX90857.1"/>
    <property type="molecule type" value="Genomic_DNA"/>
</dbReference>
<dbReference type="RefSeq" id="WP_070742490.1">
    <property type="nucleotide sequence ID" value="NZ_MDZA01000110.1"/>
</dbReference>
<dbReference type="Pfam" id="PF04199">
    <property type="entry name" value="Cyclase"/>
    <property type="match status" value="1"/>
</dbReference>
<sequence>MIPNAPARYVDLSHTIFDGLVTYKGLPAPIICDYLSREDSRKFYAPGTEFQIARLDMVANTGTYLDCPFHRYADGPDLSQLALADVADLEGLVVRAPHATAIGADYFQGKALRNRAVLVHTGWAQHWNTEQYFEQYPYLTAEAAEYLRDSGAALVGIDSHNIDDTTGKSRPVHSTLLGAGILIVEHLCCLDQVPDEGFRFTAVPPKVKGMGTFPVRAFAKVAGA</sequence>
<evidence type="ECO:0000313" key="1">
    <source>
        <dbReference type="EMBL" id="OGX90857.1"/>
    </source>
</evidence>
<dbReference type="PANTHER" id="PTHR31118:SF32">
    <property type="entry name" value="KYNURENINE FORMAMIDASE"/>
    <property type="match status" value="1"/>
</dbReference>
<dbReference type="Gene3D" id="3.50.30.50">
    <property type="entry name" value="Putative cyclase"/>
    <property type="match status" value="1"/>
</dbReference>
<gene>
    <name evidence="1" type="ORF">BEN49_05895</name>
</gene>
<proteinExistence type="predicted"/>
<dbReference type="GO" id="GO:0004061">
    <property type="term" value="F:arylformamidase activity"/>
    <property type="evidence" value="ECO:0007669"/>
    <property type="project" value="InterPro"/>
</dbReference>
<dbReference type="InterPro" id="IPR037175">
    <property type="entry name" value="KFase_sf"/>
</dbReference>
<keyword evidence="2" id="KW-1185">Reference proteome</keyword>
<dbReference type="GO" id="GO:0019441">
    <property type="term" value="P:L-tryptophan catabolic process to kynurenine"/>
    <property type="evidence" value="ECO:0007669"/>
    <property type="project" value="InterPro"/>
</dbReference>
<comment type="caution">
    <text evidence="1">The sequence shown here is derived from an EMBL/GenBank/DDBJ whole genome shotgun (WGS) entry which is preliminary data.</text>
</comment>
<organism evidence="1 2">
    <name type="scientific">Hymenobacter coccineus</name>
    <dbReference type="NCBI Taxonomy" id="1908235"/>
    <lineage>
        <taxon>Bacteria</taxon>
        <taxon>Pseudomonadati</taxon>
        <taxon>Bacteroidota</taxon>
        <taxon>Cytophagia</taxon>
        <taxon>Cytophagales</taxon>
        <taxon>Hymenobacteraceae</taxon>
        <taxon>Hymenobacter</taxon>
    </lineage>
</organism>
<accession>A0A1G1TJ21</accession>
<reference evidence="1 2" key="1">
    <citation type="submission" date="2016-08" db="EMBL/GenBank/DDBJ databases">
        <title>Hymenobacter coccineus sp. nov., Hymenobacter lapidarius sp. nov. and Hymenobacter glacialis sp. nov., isolated from Antarctic soil.</title>
        <authorList>
            <person name="Sedlacek I."/>
            <person name="Kralova S."/>
            <person name="Kyrova K."/>
            <person name="Maslanova I."/>
            <person name="Stankova E."/>
            <person name="Vrbovska V."/>
            <person name="Nemec M."/>
            <person name="Bartak M."/>
            <person name="Svec P."/>
            <person name="Busse H.-J."/>
            <person name="Pantucek R."/>
        </authorList>
    </citation>
    <scope>NUCLEOTIDE SEQUENCE [LARGE SCALE GENOMIC DNA]</scope>
    <source>
        <strain evidence="1 2">CCM 8649</strain>
    </source>
</reference>
<protein>
    <submittedName>
        <fullName evidence="1">Cyclase</fullName>
    </submittedName>
</protein>
<dbReference type="Proteomes" id="UP000177506">
    <property type="component" value="Unassembled WGS sequence"/>
</dbReference>
<dbReference type="PANTHER" id="PTHR31118">
    <property type="entry name" value="CYCLASE-LIKE PROTEIN 2"/>
    <property type="match status" value="1"/>
</dbReference>
<name>A0A1G1TJ21_9BACT</name>
<evidence type="ECO:0000313" key="2">
    <source>
        <dbReference type="Proteomes" id="UP000177506"/>
    </source>
</evidence>
<dbReference type="AlphaFoldDB" id="A0A1G1TJ21"/>
<dbReference type="SUPFAM" id="SSF102198">
    <property type="entry name" value="Putative cyclase"/>
    <property type="match status" value="1"/>
</dbReference>